<dbReference type="InterPro" id="IPR013424">
    <property type="entry name" value="Ice-binding_C"/>
</dbReference>
<dbReference type="Pfam" id="PF07589">
    <property type="entry name" value="PEP-CTERM"/>
    <property type="match status" value="1"/>
</dbReference>
<dbReference type="EMBL" id="QFOD01000008">
    <property type="protein sequence ID" value="PZP32533.1"/>
    <property type="molecule type" value="Genomic_DNA"/>
</dbReference>
<name>A0A2W5DP51_9BURK</name>
<dbReference type="NCBIfam" id="NF035944">
    <property type="entry name" value="PEPxxWA-CTERM"/>
    <property type="match status" value="1"/>
</dbReference>
<evidence type="ECO:0000313" key="4">
    <source>
        <dbReference type="Proteomes" id="UP000249633"/>
    </source>
</evidence>
<dbReference type="SUPFAM" id="SSF63825">
    <property type="entry name" value="YWTD domain"/>
    <property type="match status" value="1"/>
</dbReference>
<dbReference type="AlphaFoldDB" id="A0A2W5DP51"/>
<organism evidence="3 4">
    <name type="scientific">Roseateles depolymerans</name>
    <dbReference type="NCBI Taxonomy" id="76731"/>
    <lineage>
        <taxon>Bacteria</taxon>
        <taxon>Pseudomonadati</taxon>
        <taxon>Pseudomonadota</taxon>
        <taxon>Betaproteobacteria</taxon>
        <taxon>Burkholderiales</taxon>
        <taxon>Sphaerotilaceae</taxon>
        <taxon>Roseateles</taxon>
    </lineage>
</organism>
<proteinExistence type="predicted"/>
<dbReference type="PROSITE" id="PS51257">
    <property type="entry name" value="PROKAR_LIPOPROTEIN"/>
    <property type="match status" value="1"/>
</dbReference>
<gene>
    <name evidence="3" type="ORF">DI603_10920</name>
</gene>
<feature type="signal peptide" evidence="1">
    <location>
        <begin position="1"/>
        <end position="28"/>
    </location>
</feature>
<evidence type="ECO:0000259" key="2">
    <source>
        <dbReference type="Pfam" id="PF07589"/>
    </source>
</evidence>
<dbReference type="NCBIfam" id="TIGR02595">
    <property type="entry name" value="PEP_CTERM"/>
    <property type="match status" value="1"/>
</dbReference>
<sequence>MTLRSRPLAGLALAALSCLALIHLPARADSWSAAGISRYDVFAGAMTGLYRTQGVAVSGNEWVFSWQYGLERTDLALNSLQRTGSIDPATLSITSGIPAALAAQGFDHIGDIDVYNGILYASLDSEAGDYQNGHVALFNASDLSYTGQVYALSGAPSNLHNDVASWVAVDGANGRGYGKEWQNGNTINIYNLSDWSFSGTLTLDRSLKNIQGAKVFDGALYLSAHDATKSVYKVDLASGHVDELFQLPITANAYNETEGIALRRLEDGSVEMLVEMIVTPNGNDLGAYVDLHHYVMAVPEPASYALLLGGLGLVGGIARRRAAR</sequence>
<accession>A0A2W5DP51</accession>
<protein>
    <submittedName>
        <fullName evidence="3">PEP-CTERM sorting domain-containing protein</fullName>
    </submittedName>
</protein>
<evidence type="ECO:0000313" key="3">
    <source>
        <dbReference type="EMBL" id="PZP32533.1"/>
    </source>
</evidence>
<feature type="domain" description="Ice-binding protein C-terminal" evidence="2">
    <location>
        <begin position="297"/>
        <end position="321"/>
    </location>
</feature>
<keyword evidence="1" id="KW-0732">Signal</keyword>
<evidence type="ECO:0000256" key="1">
    <source>
        <dbReference type="SAM" id="SignalP"/>
    </source>
</evidence>
<comment type="caution">
    <text evidence="3">The sequence shown here is derived from an EMBL/GenBank/DDBJ whole genome shotgun (WGS) entry which is preliminary data.</text>
</comment>
<feature type="chain" id="PRO_5016062443" evidence="1">
    <location>
        <begin position="29"/>
        <end position="324"/>
    </location>
</feature>
<reference evidence="3 4" key="1">
    <citation type="submission" date="2017-08" db="EMBL/GenBank/DDBJ databases">
        <title>Infants hospitalized years apart are colonized by the same room-sourced microbial strains.</title>
        <authorList>
            <person name="Brooks B."/>
            <person name="Olm M.R."/>
            <person name="Firek B.A."/>
            <person name="Baker R."/>
            <person name="Thomas B.C."/>
            <person name="Morowitz M.J."/>
            <person name="Banfield J.F."/>
        </authorList>
    </citation>
    <scope>NUCLEOTIDE SEQUENCE [LARGE SCALE GENOMIC DNA]</scope>
    <source>
        <strain evidence="3">S2_012_000_R2_81</strain>
    </source>
</reference>
<dbReference type="Proteomes" id="UP000249633">
    <property type="component" value="Unassembled WGS sequence"/>
</dbReference>